<sequence length="591" mass="63347">MTIMSRFVPDRYSGIRPVKHARTLTETDPSLAAQDRTGQGAGMDVSMALLNLAGSVALLLWGVHMVQTGIQRALGARLNIFLTRALRNRFKAFLAGMGVTAILQSSTATGLMLTGFAAGGLVELAPALAVMLGANVGSTLIVQLLSFDIAAVAPALILIGVMMFRRGQAATRDTGRIMIGLGLMLMALHSFVSLLEPYEHAGQARDLLGVVASWPLLDLLLGAGLTWAAHSSVATVLLMMSFAQKGAISPDAAFAMVLGANIGTAINPVLEGASGEDPAARRLPLGNLLLRTLGAVVAMVVLGPVGRLMVQIEPDAGRAVADFHTAFNLVLAIVAFPLLDAFANLLKRMLPARQDEDDPARPLYLDGAAVESPPAALGGAAREALRLVDVLERMLQGLKEAFAHGGRKGIADTRRLDSVLDRLNSAIRSYLTRIDPEAMSEADHRRVREILSFGTNIENAGDVIERNLLSQAMKKFKGGIAFSPEADAEIQTLIERCTTNLRNAAALFMTEDVRLARRLAAEKEVFRDAENSATEQYFQRLRTEGKAAELENLYLDVLRDLKLMNTHLVAAAAYPVLEAHGELAASRLRVE</sequence>
<keyword evidence="4 6" id="KW-1133">Transmembrane helix</keyword>
<dbReference type="NCBIfam" id="TIGR00704">
    <property type="entry name" value="NaPi_cotrn_rel"/>
    <property type="match status" value="1"/>
</dbReference>
<gene>
    <name evidence="8" type="ORF">GbCGDNIH9_0472</name>
</gene>
<dbReference type="GO" id="GO:0005886">
    <property type="term" value="C:plasma membrane"/>
    <property type="evidence" value="ECO:0007669"/>
    <property type="project" value="UniProtKB-SubCell"/>
</dbReference>
<dbReference type="AlphaFoldDB" id="A0AAC9K8Y5"/>
<feature type="transmembrane region" description="Helical" evidence="6">
    <location>
        <begin position="92"/>
        <end position="120"/>
    </location>
</feature>
<dbReference type="GO" id="GO:0044341">
    <property type="term" value="P:sodium-dependent phosphate transport"/>
    <property type="evidence" value="ECO:0007669"/>
    <property type="project" value="InterPro"/>
</dbReference>
<feature type="transmembrane region" description="Helical" evidence="6">
    <location>
        <begin position="288"/>
        <end position="306"/>
    </location>
</feature>
<feature type="transmembrane region" description="Helical" evidence="6">
    <location>
        <begin position="176"/>
        <end position="195"/>
    </location>
</feature>
<dbReference type="InterPro" id="IPR026022">
    <property type="entry name" value="PhoU_dom"/>
</dbReference>
<evidence type="ECO:0000256" key="1">
    <source>
        <dbReference type="ARBA" id="ARBA00004651"/>
    </source>
</evidence>
<organism evidence="8 9">
    <name type="scientific">Granulibacter bethesdensis</name>
    <dbReference type="NCBI Taxonomy" id="364410"/>
    <lineage>
        <taxon>Bacteria</taxon>
        <taxon>Pseudomonadati</taxon>
        <taxon>Pseudomonadota</taxon>
        <taxon>Alphaproteobacteria</taxon>
        <taxon>Acetobacterales</taxon>
        <taxon>Acetobacteraceae</taxon>
        <taxon>Granulibacter</taxon>
    </lineage>
</organism>
<dbReference type="NCBIfam" id="NF037997">
    <property type="entry name" value="Na_Pi_symport"/>
    <property type="match status" value="1"/>
</dbReference>
<dbReference type="InterPro" id="IPR003841">
    <property type="entry name" value="Na/Pi_transpt"/>
</dbReference>
<dbReference type="Gene3D" id="1.20.58.220">
    <property type="entry name" value="Phosphate transport system protein phou homolog 2, domain 2"/>
    <property type="match status" value="1"/>
</dbReference>
<comment type="subcellular location">
    <subcellularLocation>
        <location evidence="1">Cell membrane</location>
        <topology evidence="1">Multi-pass membrane protein</topology>
    </subcellularLocation>
</comment>
<keyword evidence="5 6" id="KW-0472">Membrane</keyword>
<dbReference type="PANTHER" id="PTHR10010">
    <property type="entry name" value="SOLUTE CARRIER FAMILY 34 SODIUM PHOSPHATE , MEMBER 2-RELATED"/>
    <property type="match status" value="1"/>
</dbReference>
<feature type="transmembrane region" description="Helical" evidence="6">
    <location>
        <begin position="326"/>
        <end position="346"/>
    </location>
</feature>
<evidence type="ECO:0000256" key="5">
    <source>
        <dbReference type="ARBA" id="ARBA00023136"/>
    </source>
</evidence>
<dbReference type="Pfam" id="PF01895">
    <property type="entry name" value="PhoU"/>
    <property type="match status" value="1"/>
</dbReference>
<dbReference type="PANTHER" id="PTHR10010:SF46">
    <property type="entry name" value="SODIUM-DEPENDENT PHOSPHATE TRANSPORT PROTEIN 2B"/>
    <property type="match status" value="1"/>
</dbReference>
<evidence type="ECO:0000256" key="4">
    <source>
        <dbReference type="ARBA" id="ARBA00022989"/>
    </source>
</evidence>
<evidence type="ECO:0000313" key="8">
    <source>
        <dbReference type="EMBL" id="APH53712.1"/>
    </source>
</evidence>
<feature type="transmembrane region" description="Helical" evidence="6">
    <location>
        <begin position="140"/>
        <end position="164"/>
    </location>
</feature>
<name>A0AAC9K8Y5_9PROT</name>
<keyword evidence="3 6" id="KW-0812">Transmembrane</keyword>
<dbReference type="Pfam" id="PF02690">
    <property type="entry name" value="Na_Pi_cotrans"/>
    <property type="match status" value="2"/>
</dbReference>
<evidence type="ECO:0000256" key="3">
    <source>
        <dbReference type="ARBA" id="ARBA00022692"/>
    </source>
</evidence>
<accession>A0AAC9K8Y5</accession>
<dbReference type="Proteomes" id="UP000182373">
    <property type="component" value="Chromosome"/>
</dbReference>
<feature type="domain" description="PhoU" evidence="7">
    <location>
        <begin position="386"/>
        <end position="465"/>
    </location>
</feature>
<proteinExistence type="predicted"/>
<feature type="transmembrane region" description="Helical" evidence="6">
    <location>
        <begin position="45"/>
        <end position="63"/>
    </location>
</feature>
<feature type="transmembrane region" description="Helical" evidence="6">
    <location>
        <begin position="215"/>
        <end position="239"/>
    </location>
</feature>
<evidence type="ECO:0000313" key="9">
    <source>
        <dbReference type="Proteomes" id="UP000182373"/>
    </source>
</evidence>
<dbReference type="SUPFAM" id="SSF109755">
    <property type="entry name" value="PhoU-like"/>
    <property type="match status" value="1"/>
</dbReference>
<protein>
    <submittedName>
        <fullName evidence="8">Sodium-dependent phosphate transporter</fullName>
    </submittedName>
</protein>
<dbReference type="InterPro" id="IPR004633">
    <property type="entry name" value="NaPi_cotrn-rel/YqeW-like"/>
</dbReference>
<keyword evidence="2" id="KW-1003">Cell membrane</keyword>
<evidence type="ECO:0000256" key="2">
    <source>
        <dbReference type="ARBA" id="ARBA00022475"/>
    </source>
</evidence>
<dbReference type="GO" id="GO:0005436">
    <property type="term" value="F:sodium:phosphate symporter activity"/>
    <property type="evidence" value="ECO:0007669"/>
    <property type="project" value="InterPro"/>
</dbReference>
<evidence type="ECO:0000256" key="6">
    <source>
        <dbReference type="SAM" id="Phobius"/>
    </source>
</evidence>
<reference evidence="9" key="1">
    <citation type="submission" date="2016-11" db="EMBL/GenBank/DDBJ databases">
        <title>Comparative genomic and phenotypic analysis of Granulibacter bethesdensis clinical isolates from patients with chronic granulomatous disease.</title>
        <authorList>
            <person name="Zarember K.A."/>
            <person name="Porcella S.F."/>
            <person name="Chu J."/>
            <person name="Ding L."/>
            <person name="Dahlstrom E."/>
            <person name="Barbian K."/>
            <person name="Martens C."/>
            <person name="Sykora L."/>
            <person name="Kramer S."/>
            <person name="Pettinato A.M."/>
            <person name="Hong H."/>
            <person name="Wald G."/>
            <person name="Berg L.J."/>
            <person name="Rogge L.S."/>
            <person name="Greenberg D.E."/>
            <person name="Falcone E.L."/>
            <person name="Neves J.F."/>
            <person name="Simoes M.J."/>
            <person name="Casal M."/>
            <person name="Rodriguez-Lopez F.C."/>
            <person name="Zelazny A."/>
            <person name="Gallin J.I."/>
            <person name="Holland S.M."/>
        </authorList>
    </citation>
    <scope>NUCLEOTIDE SEQUENCE [LARGE SCALE GENOMIC DNA]</scope>
    <source>
        <strain evidence="9">NIH9.1</strain>
    </source>
</reference>
<evidence type="ECO:0000259" key="7">
    <source>
        <dbReference type="Pfam" id="PF01895"/>
    </source>
</evidence>
<dbReference type="InterPro" id="IPR038078">
    <property type="entry name" value="PhoU-like_sf"/>
</dbReference>
<dbReference type="EMBL" id="CP018191">
    <property type="protein sequence ID" value="APH53712.1"/>
    <property type="molecule type" value="Genomic_DNA"/>
</dbReference>